<name>A0AAN8KFN7_PATCE</name>
<dbReference type="EMBL" id="JAZGQO010000001">
    <property type="protein sequence ID" value="KAK6195995.1"/>
    <property type="molecule type" value="Genomic_DNA"/>
</dbReference>
<proteinExistence type="predicted"/>
<protein>
    <submittedName>
        <fullName evidence="2">Uncharacterized protein</fullName>
    </submittedName>
</protein>
<evidence type="ECO:0000313" key="3">
    <source>
        <dbReference type="Proteomes" id="UP001347796"/>
    </source>
</evidence>
<keyword evidence="3" id="KW-1185">Reference proteome</keyword>
<sequence>MSLLFIKTKDLTWQDHTLNIEAMLAPTRSQLLVNKHKSYGARAATDKDLYEKQKVTRLKDYVIEKRMMERRKQRINKRKREIYIDRSHSVVSSRNRDDDDVETKSNLSDSQLLKMKSSACSMRSKTSSVASKSSTHYPRLPAQPRCSSLQALNTENMEITCEDIDNGVFITELIRNDSKLPTVPKSAQEIRDQRLRGPHVAYSKERNVSFASIRDDHHHGKSKYFDSNRRIKPLQSRIEEFLVDQKSFNEDPKQKSSISAWDNIGRNKNKQLVANKLSNLTLDKTTLEGAFDHFCEENSKENYHKMVKMATKLKARVAIARNQSWIPSMATFKSSKTFLRVLEKKRNSERDIKLVPI</sequence>
<accession>A0AAN8KFN7</accession>
<comment type="caution">
    <text evidence="2">The sequence shown here is derived from an EMBL/GenBank/DDBJ whole genome shotgun (WGS) entry which is preliminary data.</text>
</comment>
<feature type="region of interest" description="Disordered" evidence="1">
    <location>
        <begin position="123"/>
        <end position="142"/>
    </location>
</feature>
<gene>
    <name evidence="2" type="ORF">SNE40_001306</name>
</gene>
<evidence type="ECO:0000313" key="2">
    <source>
        <dbReference type="EMBL" id="KAK6195995.1"/>
    </source>
</evidence>
<feature type="compositionally biased region" description="Low complexity" evidence="1">
    <location>
        <begin position="123"/>
        <end position="135"/>
    </location>
</feature>
<organism evidence="2 3">
    <name type="scientific">Patella caerulea</name>
    <name type="common">Rayed Mediterranean limpet</name>
    <dbReference type="NCBI Taxonomy" id="87958"/>
    <lineage>
        <taxon>Eukaryota</taxon>
        <taxon>Metazoa</taxon>
        <taxon>Spiralia</taxon>
        <taxon>Lophotrochozoa</taxon>
        <taxon>Mollusca</taxon>
        <taxon>Gastropoda</taxon>
        <taxon>Patellogastropoda</taxon>
        <taxon>Patelloidea</taxon>
        <taxon>Patellidae</taxon>
        <taxon>Patella</taxon>
    </lineage>
</organism>
<dbReference type="Proteomes" id="UP001347796">
    <property type="component" value="Unassembled WGS sequence"/>
</dbReference>
<evidence type="ECO:0000256" key="1">
    <source>
        <dbReference type="SAM" id="MobiDB-lite"/>
    </source>
</evidence>
<dbReference type="AlphaFoldDB" id="A0AAN8KFN7"/>
<reference evidence="2 3" key="1">
    <citation type="submission" date="2024-01" db="EMBL/GenBank/DDBJ databases">
        <title>The genome of the rayed Mediterranean limpet Patella caerulea (Linnaeus, 1758).</title>
        <authorList>
            <person name="Anh-Thu Weber A."/>
            <person name="Halstead-Nussloch G."/>
        </authorList>
    </citation>
    <scope>NUCLEOTIDE SEQUENCE [LARGE SCALE GENOMIC DNA]</scope>
    <source>
        <strain evidence="2">AATW-2023a</strain>
        <tissue evidence="2">Whole specimen</tissue>
    </source>
</reference>